<dbReference type="SMART" id="SM00054">
    <property type="entry name" value="EFh"/>
    <property type="match status" value="3"/>
</dbReference>
<dbReference type="Pfam" id="PF13833">
    <property type="entry name" value="EF-hand_8"/>
    <property type="match status" value="1"/>
</dbReference>
<dbReference type="STRING" id="86630.A0A367KB50"/>
<keyword evidence="1" id="KW-0106">Calcium</keyword>
<evidence type="ECO:0000313" key="3">
    <source>
        <dbReference type="EMBL" id="RCH99473.1"/>
    </source>
</evidence>
<feature type="domain" description="EF-hand" evidence="2">
    <location>
        <begin position="126"/>
        <end position="161"/>
    </location>
</feature>
<dbReference type="PROSITE" id="PS50222">
    <property type="entry name" value="EF_HAND_2"/>
    <property type="match status" value="3"/>
</dbReference>
<feature type="domain" description="EF-hand" evidence="2">
    <location>
        <begin position="4"/>
        <end position="39"/>
    </location>
</feature>
<accession>A0A367KB50</accession>
<evidence type="ECO:0000256" key="1">
    <source>
        <dbReference type="ARBA" id="ARBA00022837"/>
    </source>
</evidence>
<dbReference type="AlphaFoldDB" id="A0A367KB50"/>
<sequence length="161" mass="18480">MKKQSKRQLEKIFDRCDIEETGYLNSEALYQALLILKLPVQLTDIEDIFDSVGRKKEGTIGIDDFINIVHELQTEDTELDKDDEFIPEEQEESKVQIVFDMLADTNVGGITLDSLMKVCAAEEPSWTQQQVMEMLNEADMNHDGIIDLNEFEMICKRMGIS</sequence>
<dbReference type="InterPro" id="IPR002048">
    <property type="entry name" value="EF_hand_dom"/>
</dbReference>
<dbReference type="EMBL" id="PJQL01000121">
    <property type="protein sequence ID" value="RCH99473.1"/>
    <property type="molecule type" value="Genomic_DNA"/>
</dbReference>
<reference evidence="3 4" key="1">
    <citation type="journal article" date="2018" name="G3 (Bethesda)">
        <title>Phylogenetic and Phylogenomic Definition of Rhizopus Species.</title>
        <authorList>
            <person name="Gryganskyi A.P."/>
            <person name="Golan J."/>
            <person name="Dolatabadi S."/>
            <person name="Mondo S."/>
            <person name="Robb S."/>
            <person name="Idnurm A."/>
            <person name="Muszewska A."/>
            <person name="Steczkiewicz K."/>
            <person name="Masonjones S."/>
            <person name="Liao H.L."/>
            <person name="Gajdeczka M.T."/>
            <person name="Anike F."/>
            <person name="Vuek A."/>
            <person name="Anishchenko I.M."/>
            <person name="Voigt K."/>
            <person name="de Hoog G.S."/>
            <person name="Smith M.E."/>
            <person name="Heitman J."/>
            <person name="Vilgalys R."/>
            <person name="Stajich J.E."/>
        </authorList>
    </citation>
    <scope>NUCLEOTIDE SEQUENCE [LARGE SCALE GENOMIC DNA]</scope>
    <source>
        <strain evidence="3 4">CBS 357.93</strain>
    </source>
</reference>
<dbReference type="InterPro" id="IPR011992">
    <property type="entry name" value="EF-hand-dom_pair"/>
</dbReference>
<evidence type="ECO:0000259" key="2">
    <source>
        <dbReference type="PROSITE" id="PS50222"/>
    </source>
</evidence>
<proteinExistence type="predicted"/>
<comment type="caution">
    <text evidence="3">The sequence shown here is derived from an EMBL/GenBank/DDBJ whole genome shotgun (WGS) entry which is preliminary data.</text>
</comment>
<dbReference type="Proteomes" id="UP000252139">
    <property type="component" value="Unassembled WGS sequence"/>
</dbReference>
<keyword evidence="4" id="KW-1185">Reference proteome</keyword>
<dbReference type="GO" id="GO:0005509">
    <property type="term" value="F:calcium ion binding"/>
    <property type="evidence" value="ECO:0007669"/>
    <property type="project" value="InterPro"/>
</dbReference>
<evidence type="ECO:0000313" key="4">
    <source>
        <dbReference type="Proteomes" id="UP000252139"/>
    </source>
</evidence>
<feature type="domain" description="EF-hand" evidence="2">
    <location>
        <begin position="40"/>
        <end position="75"/>
    </location>
</feature>
<dbReference type="OrthoDB" id="26525at2759"/>
<organism evidence="3 4">
    <name type="scientific">Rhizopus azygosporus</name>
    <name type="common">Rhizopus microsporus var. azygosporus</name>
    <dbReference type="NCBI Taxonomy" id="86630"/>
    <lineage>
        <taxon>Eukaryota</taxon>
        <taxon>Fungi</taxon>
        <taxon>Fungi incertae sedis</taxon>
        <taxon>Mucoromycota</taxon>
        <taxon>Mucoromycotina</taxon>
        <taxon>Mucoromycetes</taxon>
        <taxon>Mucorales</taxon>
        <taxon>Mucorineae</taxon>
        <taxon>Rhizopodaceae</taxon>
        <taxon>Rhizopus</taxon>
    </lineage>
</organism>
<name>A0A367KB50_RHIAZ</name>
<gene>
    <name evidence="3" type="primary">CETN1</name>
    <name evidence="3" type="ORF">CU097_014101</name>
</gene>
<dbReference type="SUPFAM" id="SSF47473">
    <property type="entry name" value="EF-hand"/>
    <property type="match status" value="1"/>
</dbReference>
<dbReference type="PROSITE" id="PS00018">
    <property type="entry name" value="EF_HAND_1"/>
    <property type="match status" value="1"/>
</dbReference>
<dbReference type="InterPro" id="IPR018247">
    <property type="entry name" value="EF_Hand_1_Ca_BS"/>
</dbReference>
<dbReference type="Gene3D" id="1.10.238.10">
    <property type="entry name" value="EF-hand"/>
    <property type="match status" value="2"/>
</dbReference>
<protein>
    <submittedName>
        <fullName evidence="3">Centrin-1</fullName>
    </submittedName>
</protein>